<name>A0ABD3NH62_9STRA</name>
<evidence type="ECO:0000256" key="1">
    <source>
        <dbReference type="SAM" id="MobiDB-lite"/>
    </source>
</evidence>
<organism evidence="2 3">
    <name type="scientific">Stephanodiscus triporus</name>
    <dbReference type="NCBI Taxonomy" id="2934178"/>
    <lineage>
        <taxon>Eukaryota</taxon>
        <taxon>Sar</taxon>
        <taxon>Stramenopiles</taxon>
        <taxon>Ochrophyta</taxon>
        <taxon>Bacillariophyta</taxon>
        <taxon>Coscinodiscophyceae</taxon>
        <taxon>Thalassiosirophycidae</taxon>
        <taxon>Stephanodiscales</taxon>
        <taxon>Stephanodiscaceae</taxon>
        <taxon>Stephanodiscus</taxon>
    </lineage>
</organism>
<comment type="caution">
    <text evidence="2">The sequence shown here is derived from an EMBL/GenBank/DDBJ whole genome shotgun (WGS) entry which is preliminary data.</text>
</comment>
<dbReference type="Proteomes" id="UP001530315">
    <property type="component" value="Unassembled WGS sequence"/>
</dbReference>
<reference evidence="2 3" key="1">
    <citation type="submission" date="2024-10" db="EMBL/GenBank/DDBJ databases">
        <title>Updated reference genomes for cyclostephanoid diatoms.</title>
        <authorList>
            <person name="Roberts W.R."/>
            <person name="Alverson A.J."/>
        </authorList>
    </citation>
    <scope>NUCLEOTIDE SEQUENCE [LARGE SCALE GENOMIC DNA]</scope>
    <source>
        <strain evidence="2 3">AJA276-08</strain>
    </source>
</reference>
<evidence type="ECO:0000313" key="3">
    <source>
        <dbReference type="Proteomes" id="UP001530315"/>
    </source>
</evidence>
<feature type="compositionally biased region" description="Polar residues" evidence="1">
    <location>
        <begin position="137"/>
        <end position="148"/>
    </location>
</feature>
<sequence>MSLSSSPIGSVSESPVRPNLPSTSTGKPDFSTVEKQLIAKLRSKAETKIKFTQGLPSKYVDQPARPQPVLPPFYSPMQLTGQQQRASAQQQLLLFHKQVTDLIIPPPKTAATKPYINPIQLRPHLAPAAKRIKTISHPESSAPSQQDMKSLEPVQEQKQSRTQQIPQQRKAMSPLGQPEHIIPPQRPPFPKQQFALPTREQTSLAEQRRREAKKETPITFNEREMSEKEIHYSKSLLVCFLSGQGDESSDEAVTMTKRISGYNDATSRHVDSYQHDTSNHSMAYHYSVPTSYKKRKWTPPYSL</sequence>
<feature type="region of interest" description="Disordered" evidence="1">
    <location>
        <begin position="135"/>
        <end position="215"/>
    </location>
</feature>
<protein>
    <submittedName>
        <fullName evidence="2">Uncharacterized protein</fullName>
    </submittedName>
</protein>
<evidence type="ECO:0000313" key="2">
    <source>
        <dbReference type="EMBL" id="KAL3775152.1"/>
    </source>
</evidence>
<accession>A0ABD3NH62</accession>
<feature type="region of interest" description="Disordered" evidence="1">
    <location>
        <begin position="1"/>
        <end position="32"/>
    </location>
</feature>
<keyword evidence="3" id="KW-1185">Reference proteome</keyword>
<dbReference type="EMBL" id="JALLAZ020001429">
    <property type="protein sequence ID" value="KAL3775152.1"/>
    <property type="molecule type" value="Genomic_DNA"/>
</dbReference>
<feature type="compositionally biased region" description="Polar residues" evidence="1">
    <location>
        <begin position="156"/>
        <end position="167"/>
    </location>
</feature>
<proteinExistence type="predicted"/>
<dbReference type="AlphaFoldDB" id="A0ABD3NH62"/>
<feature type="compositionally biased region" description="Low complexity" evidence="1">
    <location>
        <begin position="1"/>
        <end position="14"/>
    </location>
</feature>
<feature type="compositionally biased region" description="Basic and acidic residues" evidence="1">
    <location>
        <begin position="206"/>
        <end position="215"/>
    </location>
</feature>
<gene>
    <name evidence="2" type="ORF">ACHAW5_003384</name>
</gene>